<accession>A0A1E4SK73</accession>
<feature type="domain" description="AP complex mu/sigma subunit" evidence="13">
    <location>
        <begin position="9"/>
        <end position="161"/>
    </location>
</feature>
<comment type="function">
    <text evidence="11">The coatomer is a cytosolic protein complex that binds to dilysine motifs and reversibly associates with Golgi non-clathrin-coated vesicles, which further mediate biosynthetic protein transport from the ER, via the Golgi up to the trans Golgi network. Coatomer complex is required for budding from Golgi membranes, and is essential for the retrograde Golgi-to-ER transport of dilysine-tagged proteins. The zeta subunit may be involved in regulating the coat assembly and, hence, the rate of biosynthetic protein transport due to its association-dissociation properties with the coatomer complex.</text>
</comment>
<proteinExistence type="inferred from homology"/>
<name>A0A1E4SK73_9ASCO</name>
<evidence type="ECO:0000256" key="4">
    <source>
        <dbReference type="ARBA" id="ARBA00022448"/>
    </source>
</evidence>
<evidence type="ECO:0000256" key="9">
    <source>
        <dbReference type="ARBA" id="ARBA00023136"/>
    </source>
</evidence>
<dbReference type="GO" id="GO:0030126">
    <property type="term" value="C:COPI vesicle coat"/>
    <property type="evidence" value="ECO:0007669"/>
    <property type="project" value="UniProtKB-UniRule"/>
</dbReference>
<dbReference type="AlphaFoldDB" id="A0A1E4SK73"/>
<evidence type="ECO:0000256" key="11">
    <source>
        <dbReference type="ARBA" id="ARBA00045555"/>
    </source>
</evidence>
<keyword evidence="9 12" id="KW-0472">Membrane</keyword>
<evidence type="ECO:0000256" key="1">
    <source>
        <dbReference type="ARBA" id="ARBA00004255"/>
    </source>
</evidence>
<dbReference type="OrthoDB" id="10249988at2759"/>
<dbReference type="STRING" id="984487.A0A1E4SK73"/>
<comment type="subunit">
    <text evidence="3 12">Oligomeric complex that consists of at least the alpha, beta, beta', gamma, delta, epsilon and zeta subunits.</text>
</comment>
<dbReference type="SUPFAM" id="SSF64356">
    <property type="entry name" value="SNARE-like"/>
    <property type="match status" value="1"/>
</dbReference>
<dbReference type="GO" id="GO:0006891">
    <property type="term" value="P:intra-Golgi vesicle-mediated transport"/>
    <property type="evidence" value="ECO:0007669"/>
    <property type="project" value="TreeGrafter"/>
</dbReference>
<dbReference type="Gene3D" id="3.30.450.60">
    <property type="match status" value="1"/>
</dbReference>
<dbReference type="Pfam" id="PF01217">
    <property type="entry name" value="Clat_adaptor_s"/>
    <property type="match status" value="1"/>
</dbReference>
<evidence type="ECO:0000313" key="15">
    <source>
        <dbReference type="Proteomes" id="UP000094285"/>
    </source>
</evidence>
<evidence type="ECO:0000256" key="5">
    <source>
        <dbReference type="ARBA" id="ARBA00022490"/>
    </source>
</evidence>
<comment type="similarity">
    <text evidence="2 12">Belongs to the adaptor complexes small subunit family.</text>
</comment>
<evidence type="ECO:0000259" key="13">
    <source>
        <dbReference type="Pfam" id="PF01217"/>
    </source>
</evidence>
<evidence type="ECO:0000256" key="3">
    <source>
        <dbReference type="ARBA" id="ARBA00011775"/>
    </source>
</evidence>
<protein>
    <recommendedName>
        <fullName evidence="12">Coatomer subunit zeta</fullName>
    </recommendedName>
</protein>
<organism evidence="14 15">
    <name type="scientific">Suhomyces tanzawaensis NRRL Y-17324</name>
    <dbReference type="NCBI Taxonomy" id="984487"/>
    <lineage>
        <taxon>Eukaryota</taxon>
        <taxon>Fungi</taxon>
        <taxon>Dikarya</taxon>
        <taxon>Ascomycota</taxon>
        <taxon>Saccharomycotina</taxon>
        <taxon>Pichiomycetes</taxon>
        <taxon>Debaryomycetaceae</taxon>
        <taxon>Suhomyces</taxon>
    </lineage>
</organism>
<evidence type="ECO:0000256" key="7">
    <source>
        <dbReference type="ARBA" id="ARBA00022927"/>
    </source>
</evidence>
<reference evidence="15" key="1">
    <citation type="submission" date="2016-05" db="EMBL/GenBank/DDBJ databases">
        <title>Comparative genomics of biotechnologically important yeasts.</title>
        <authorList>
            <consortium name="DOE Joint Genome Institute"/>
            <person name="Riley R."/>
            <person name="Haridas S."/>
            <person name="Wolfe K.H."/>
            <person name="Lopes M.R."/>
            <person name="Hittinger C.T."/>
            <person name="Goker M."/>
            <person name="Salamov A."/>
            <person name="Wisecaver J."/>
            <person name="Long T.M."/>
            <person name="Aerts A.L."/>
            <person name="Barry K."/>
            <person name="Choi C."/>
            <person name="Clum A."/>
            <person name="Coughlan A.Y."/>
            <person name="Deshpande S."/>
            <person name="Douglass A.P."/>
            <person name="Hanson S.J."/>
            <person name="Klenk H.-P."/>
            <person name="Labutti K."/>
            <person name="Lapidus A."/>
            <person name="Lindquist E."/>
            <person name="Lipzen A."/>
            <person name="Meier-Kolthoff J.P."/>
            <person name="Ohm R.A."/>
            <person name="Otillar R.P."/>
            <person name="Pangilinan J."/>
            <person name="Peng Y."/>
            <person name="Rokas A."/>
            <person name="Rosa C.A."/>
            <person name="Scheuner C."/>
            <person name="Sibirny A.A."/>
            <person name="Slot J.C."/>
            <person name="Stielow J.B."/>
            <person name="Sun H."/>
            <person name="Kurtzman C.P."/>
            <person name="Blackwell M."/>
            <person name="Grigoriev I.V."/>
            <person name="Jeffries T.W."/>
        </authorList>
    </citation>
    <scope>NUCLEOTIDE SEQUENCE [LARGE SCALE GENOMIC DNA]</scope>
    <source>
        <strain evidence="15">NRRL Y-17324</strain>
    </source>
</reference>
<keyword evidence="4 12" id="KW-0813">Transport</keyword>
<keyword evidence="6 12" id="KW-0931">ER-Golgi transport</keyword>
<dbReference type="InterPro" id="IPR011012">
    <property type="entry name" value="Longin-like_dom_sf"/>
</dbReference>
<dbReference type="InterPro" id="IPR039652">
    <property type="entry name" value="Coatomer_zeta"/>
</dbReference>
<dbReference type="FunFam" id="3.30.450.60:FF:000013">
    <property type="entry name" value="Coatomer subunit zeta"/>
    <property type="match status" value="1"/>
</dbReference>
<dbReference type="PANTHER" id="PTHR11043">
    <property type="entry name" value="ZETA-COAT PROTEIN"/>
    <property type="match status" value="1"/>
</dbReference>
<comment type="subcellular location">
    <subcellularLocation>
        <location evidence="12">Cytoplasm</location>
    </subcellularLocation>
    <subcellularLocation>
        <location evidence="1 12">Golgi apparatus membrane</location>
        <topology evidence="1 12">Peripheral membrane protein</topology>
        <orientation evidence="1 12">Cytoplasmic side</orientation>
    </subcellularLocation>
    <subcellularLocation>
        <location evidence="12">Cytoplasmic vesicle</location>
        <location evidence="12">COPI-coated vesicle membrane</location>
        <topology evidence="12">Peripheral membrane protein</topology>
        <orientation evidence="12">Cytoplasmic side</orientation>
    </subcellularLocation>
</comment>
<keyword evidence="8 12" id="KW-0333">Golgi apparatus</keyword>
<evidence type="ECO:0000313" key="14">
    <source>
        <dbReference type="EMBL" id="ODV79915.1"/>
    </source>
</evidence>
<keyword evidence="10 12" id="KW-0968">Cytoplasmic vesicle</keyword>
<dbReference type="GO" id="GO:0000139">
    <property type="term" value="C:Golgi membrane"/>
    <property type="evidence" value="ECO:0007669"/>
    <property type="project" value="UniProtKB-SubCell"/>
</dbReference>
<dbReference type="InterPro" id="IPR022775">
    <property type="entry name" value="AP_mu_sigma_su"/>
</dbReference>
<evidence type="ECO:0000256" key="2">
    <source>
        <dbReference type="ARBA" id="ARBA00006972"/>
    </source>
</evidence>
<evidence type="ECO:0000256" key="8">
    <source>
        <dbReference type="ARBA" id="ARBA00023034"/>
    </source>
</evidence>
<keyword evidence="7 12" id="KW-0653">Protein transport</keyword>
<evidence type="ECO:0000256" key="12">
    <source>
        <dbReference type="RuleBase" id="RU366053"/>
    </source>
</evidence>
<evidence type="ECO:0000256" key="10">
    <source>
        <dbReference type="ARBA" id="ARBA00023329"/>
    </source>
</evidence>
<dbReference type="PANTHER" id="PTHR11043:SF0">
    <property type="entry name" value="COATOMER SUBUNIT ZETA"/>
    <property type="match status" value="1"/>
</dbReference>
<keyword evidence="5 12" id="KW-0963">Cytoplasm</keyword>
<dbReference type="Proteomes" id="UP000094285">
    <property type="component" value="Unassembled WGS sequence"/>
</dbReference>
<dbReference type="GO" id="GO:0006886">
    <property type="term" value="P:intracellular protein transport"/>
    <property type="evidence" value="ECO:0007669"/>
    <property type="project" value="TreeGrafter"/>
</dbReference>
<dbReference type="GeneID" id="30983912"/>
<sequence length="193" mass="21701">MSLNTSLYTISAVLILDNEGSRLYANYYQNKPQAHQKDTTHVINSEFQTTAQQLKFEKSVFPKINKVHQDIVLYDNHLITYKQTNDVILIVVSKINENESLIYSVVANLFESLNILLSNTVDKSTILSKYDLVTLAVDETVDDGVLIEIDPAIIVSRVTKAPEANVKIEVNSNTLFNAFKIAQRIGDKLQQGL</sequence>
<evidence type="ECO:0000256" key="6">
    <source>
        <dbReference type="ARBA" id="ARBA00022892"/>
    </source>
</evidence>
<keyword evidence="15" id="KW-1185">Reference proteome</keyword>
<gene>
    <name evidence="14" type="ORF">CANTADRAFT_49959</name>
</gene>
<dbReference type="GO" id="GO:0006890">
    <property type="term" value="P:retrograde vesicle-mediated transport, Golgi to endoplasmic reticulum"/>
    <property type="evidence" value="ECO:0007669"/>
    <property type="project" value="UniProtKB-UniRule"/>
</dbReference>
<dbReference type="EMBL" id="KV453911">
    <property type="protein sequence ID" value="ODV79915.1"/>
    <property type="molecule type" value="Genomic_DNA"/>
</dbReference>
<dbReference type="RefSeq" id="XP_020065037.1">
    <property type="nucleotide sequence ID" value="XM_020209776.1"/>
</dbReference>